<organism evidence="1">
    <name type="scientific">Ophidiomyces ophidiicola</name>
    <dbReference type="NCBI Taxonomy" id="1387563"/>
    <lineage>
        <taxon>Eukaryota</taxon>
        <taxon>Fungi</taxon>
        <taxon>Dikarya</taxon>
        <taxon>Ascomycota</taxon>
        <taxon>Pezizomycotina</taxon>
        <taxon>Eurotiomycetes</taxon>
        <taxon>Eurotiomycetidae</taxon>
        <taxon>Onygenales</taxon>
        <taxon>Onygenaceae</taxon>
        <taxon>Ophidiomyces</taxon>
    </lineage>
</organism>
<protein>
    <submittedName>
        <fullName evidence="1">Uncharacterized protein</fullName>
    </submittedName>
</protein>
<dbReference type="EMBL" id="JALBCA010000084">
    <property type="protein sequence ID" value="KAI2383758.1"/>
    <property type="molecule type" value="Genomic_DNA"/>
</dbReference>
<comment type="caution">
    <text evidence="1">The sequence shown here is derived from an EMBL/GenBank/DDBJ whole genome shotgun (WGS) entry which is preliminary data.</text>
</comment>
<accession>A0ACB8URW7</accession>
<sequence>MAEYTPFLRRAPTRDSLPDALATKQQPSRRDPRNYASLCRFLTYPIWRFLHQGKAWLQCNLLNPGKRRSRGRSRIHILLVRLVKATIISSFFFAFISILEGIIYPSYQHPPKHYETLRDKITSFSHSGRGNEHNEKIFIAANIVNERLIRGSWGDALLELVGILGEENVFVSIFENDSGPGTSAVLNELRARLPCNSSIVTGARLPLSRFPAVTLPNGERRIKRIAYLAEVRNRALRPLDPSYTPKDDATEFRHAPIKFRRVLFLNDVYFTPLDVAQLLFSTNAAPNRRASYRAACAIDFGSPGKIYDTFVMRDVEGYRIGTPFFPWFPTQGEATSRRDVLAEKDAVRVRSCWGGIAAFDASVFQRLTNKDTYELSIQFRYDPEPFWEAAECCLVFADMEQRLGVPEAKNGTGVFVNPYVRVAYSQATWKWIQFFRRYERVWRNFQYIASTVAYSKDNPRRSHKPGQWVKQKIWVSDIQKPRRGVFKVVERRAPAGGFCGERRMFVMQKDIEGANKSGRGKNWDEVWPNFRRER</sequence>
<proteinExistence type="predicted"/>
<evidence type="ECO:0000313" key="1">
    <source>
        <dbReference type="EMBL" id="KAI2383758.1"/>
    </source>
</evidence>
<reference evidence="1" key="1">
    <citation type="journal article" date="2022" name="bioRxiv">
        <title>Population genetic analysis of Ophidiomyces ophidiicola, the causative agent of snake fungal disease, indicates recent introductions to the USA.</title>
        <authorList>
            <person name="Ladner J.T."/>
            <person name="Palmer J.M."/>
            <person name="Ettinger C.L."/>
            <person name="Stajich J.E."/>
            <person name="Farrell T.M."/>
            <person name="Glorioso B.M."/>
            <person name="Lawson B."/>
            <person name="Price S.J."/>
            <person name="Stengle A.G."/>
            <person name="Grear D.A."/>
            <person name="Lorch J.M."/>
        </authorList>
    </citation>
    <scope>NUCLEOTIDE SEQUENCE</scope>
    <source>
        <strain evidence="1">NWHC 24266-5</strain>
    </source>
</reference>
<name>A0ACB8URW7_9EURO</name>
<gene>
    <name evidence="1" type="ORF">LOY88_005039</name>
</gene>